<dbReference type="Gene3D" id="3.40.720.10">
    <property type="entry name" value="Alkaline Phosphatase, subunit A"/>
    <property type="match status" value="1"/>
</dbReference>
<keyword evidence="4" id="KW-0808">Transferase</keyword>
<dbReference type="InterPro" id="IPR000917">
    <property type="entry name" value="Sulfatase_N"/>
</dbReference>
<dbReference type="InterPro" id="IPR017850">
    <property type="entry name" value="Alkaline_phosphatase_core_sf"/>
</dbReference>
<feature type="domain" description="Sulfatase N-terminal" evidence="3">
    <location>
        <begin position="28"/>
        <end position="129"/>
    </location>
</feature>
<dbReference type="AlphaFoldDB" id="A0A6B0XZA9"/>
<accession>A0A6B0XZA9</accession>
<organism evidence="4">
    <name type="scientific">Boseongicola sp. SB0664_bin_43</name>
    <dbReference type="NCBI Taxonomy" id="2604844"/>
    <lineage>
        <taxon>Bacteria</taxon>
        <taxon>Pseudomonadati</taxon>
        <taxon>Pseudomonadota</taxon>
        <taxon>Alphaproteobacteria</taxon>
        <taxon>Rhodobacterales</taxon>
        <taxon>Paracoccaceae</taxon>
        <taxon>Boseongicola</taxon>
    </lineage>
</organism>
<dbReference type="SUPFAM" id="SSF53649">
    <property type="entry name" value="Alkaline phosphatase-like"/>
    <property type="match status" value="1"/>
</dbReference>
<evidence type="ECO:0000256" key="2">
    <source>
        <dbReference type="ARBA" id="ARBA00022801"/>
    </source>
</evidence>
<sequence>MCSEVVKKRRRERNEGLQVDSELTERPSYILFITDQQRYDHLGCNGHPVLQTPNIDEMATEGVNFDRFYVASPVCMPNRASLMTCRMPSSHGVRSLGIPLAREHVTFVELLRAAGYDTALIGKSHLQNVSDWEIQIEPPKVRDGYQAPSADLAVAVRSDLDNETYQYERQAYWDQENPKVPRPFYGFDDYVSILRHGFNTGGDHLEWLKANAPETLALRGRDMQFDHDYTVPQAIRTMVPEEHYSTAYIADCACEWLESRRGNSKPFFLMVSFPDPHHPFTPPGRYWDMYAPEDMPVPEAYEANDWDPPDYIRIAERDRARDKSLGQMAGYSIAVSKREALEARALTCGMITMVDDAVGRVRAAARNAGVTDNTVQMFTSDHGDHLGEHRLLFKGAEQYDSLTHVPFIWSDPKGASGERSDDLAQTHDIGATILEHAKLEASVGMQGTVMAVAGGAGRDAAHIQYETQRTQEAFGIRPRVHTIVHGNWRLSMYLGKCRNELFDLKEDPGELRNLWDSANHSDVRNRLIERLAELEIAVADRAPLPTAQA</sequence>
<proteinExistence type="inferred from homology"/>
<dbReference type="PANTHER" id="PTHR42693:SF53">
    <property type="entry name" value="ENDO-4-O-SULFATASE"/>
    <property type="match status" value="1"/>
</dbReference>
<evidence type="ECO:0000313" key="4">
    <source>
        <dbReference type="EMBL" id="MXY34001.1"/>
    </source>
</evidence>
<comment type="caution">
    <text evidence="4">The sequence shown here is derived from an EMBL/GenBank/DDBJ whole genome shotgun (WGS) entry which is preliminary data.</text>
</comment>
<reference evidence="4" key="1">
    <citation type="submission" date="2019-09" db="EMBL/GenBank/DDBJ databases">
        <title>Characterisation of the sponge microbiome using genome-centric metagenomics.</title>
        <authorList>
            <person name="Engelberts J.P."/>
            <person name="Robbins S.J."/>
            <person name="De Goeij J.M."/>
            <person name="Aranda M."/>
            <person name="Bell S.C."/>
            <person name="Webster N.S."/>
        </authorList>
    </citation>
    <scope>NUCLEOTIDE SEQUENCE</scope>
    <source>
        <strain evidence="4">SB0664_bin_43</strain>
    </source>
</reference>
<evidence type="ECO:0000256" key="1">
    <source>
        <dbReference type="ARBA" id="ARBA00008779"/>
    </source>
</evidence>
<evidence type="ECO:0000259" key="3">
    <source>
        <dbReference type="Pfam" id="PF00884"/>
    </source>
</evidence>
<dbReference type="GO" id="GO:0016740">
    <property type="term" value="F:transferase activity"/>
    <property type="evidence" value="ECO:0007669"/>
    <property type="project" value="UniProtKB-KW"/>
</dbReference>
<feature type="domain" description="Sulfatase N-terminal" evidence="3">
    <location>
        <begin position="195"/>
        <end position="438"/>
    </location>
</feature>
<dbReference type="EMBL" id="VXRY01000311">
    <property type="protein sequence ID" value="MXY34001.1"/>
    <property type="molecule type" value="Genomic_DNA"/>
</dbReference>
<name>A0A6B0XZA9_9RHOB</name>
<protein>
    <submittedName>
        <fullName evidence="4">Sulfatase-like hydrolase/transferase</fullName>
    </submittedName>
</protein>
<keyword evidence="2 4" id="KW-0378">Hydrolase</keyword>
<dbReference type="InterPro" id="IPR050738">
    <property type="entry name" value="Sulfatase"/>
</dbReference>
<dbReference type="GO" id="GO:0004065">
    <property type="term" value="F:arylsulfatase activity"/>
    <property type="evidence" value="ECO:0007669"/>
    <property type="project" value="TreeGrafter"/>
</dbReference>
<comment type="similarity">
    <text evidence="1">Belongs to the sulfatase family.</text>
</comment>
<gene>
    <name evidence="4" type="ORF">F4Y60_07900</name>
</gene>
<dbReference type="Pfam" id="PF00884">
    <property type="entry name" value="Sulfatase"/>
    <property type="match status" value="2"/>
</dbReference>
<dbReference type="PANTHER" id="PTHR42693">
    <property type="entry name" value="ARYLSULFATASE FAMILY MEMBER"/>
    <property type="match status" value="1"/>
</dbReference>